<evidence type="ECO:0000313" key="3">
    <source>
        <dbReference type="Proteomes" id="UP000634136"/>
    </source>
</evidence>
<evidence type="ECO:0000256" key="1">
    <source>
        <dbReference type="SAM" id="MobiDB-lite"/>
    </source>
</evidence>
<feature type="compositionally biased region" description="Basic and acidic residues" evidence="1">
    <location>
        <begin position="210"/>
        <end position="234"/>
    </location>
</feature>
<sequence length="363" mass="40322">MARQYGDEFDKFILAIIEITVSFVILLKEKLALCSARVYTLFWLCCHHRNWRRQTSSTGPPPSDIVTGGLAVGWCHGFPPSTLIQPLWLSSLCFTLRGHAASEECGGQDLRSSSAVVQFRPRRLSVNGGRNWFGGSWRCIWRSVSCDLSGSFLAVHSFYVTRWPPPLVNSDGRPPPSAVVCGLLPVLGLLVLYFEGGGVVGSGMTSEEGEDHKGVRDGERRKNIQAEHGARTKEQGNSTTFTKVLRIFLDDGGTRRVQWVLRRHEEDKDSKKSIAARPLTVARQVKNDGRLVCWVPRVQNQGRQDPSTQRTGVQRALGRREVGVQTEETEMVTLDVGNGGIGNKGGGRKTSLTLHFVKARRKW</sequence>
<dbReference type="Proteomes" id="UP000634136">
    <property type="component" value="Unassembled WGS sequence"/>
</dbReference>
<proteinExistence type="predicted"/>
<dbReference type="AlphaFoldDB" id="A0A834WWI3"/>
<accession>A0A834WWI3</accession>
<name>A0A834WWI3_9FABA</name>
<dbReference type="EMBL" id="JAAIUW010000005">
    <property type="protein sequence ID" value="KAF7833620.1"/>
    <property type="molecule type" value="Genomic_DNA"/>
</dbReference>
<organism evidence="2 3">
    <name type="scientific">Senna tora</name>
    <dbReference type="NCBI Taxonomy" id="362788"/>
    <lineage>
        <taxon>Eukaryota</taxon>
        <taxon>Viridiplantae</taxon>
        <taxon>Streptophyta</taxon>
        <taxon>Embryophyta</taxon>
        <taxon>Tracheophyta</taxon>
        <taxon>Spermatophyta</taxon>
        <taxon>Magnoliopsida</taxon>
        <taxon>eudicotyledons</taxon>
        <taxon>Gunneridae</taxon>
        <taxon>Pentapetalae</taxon>
        <taxon>rosids</taxon>
        <taxon>fabids</taxon>
        <taxon>Fabales</taxon>
        <taxon>Fabaceae</taxon>
        <taxon>Caesalpinioideae</taxon>
        <taxon>Cassia clade</taxon>
        <taxon>Senna</taxon>
    </lineage>
</organism>
<reference evidence="2" key="1">
    <citation type="submission" date="2020-09" db="EMBL/GenBank/DDBJ databases">
        <title>Genome-Enabled Discovery of Anthraquinone Biosynthesis in Senna tora.</title>
        <authorList>
            <person name="Kang S.-H."/>
            <person name="Pandey R.P."/>
            <person name="Lee C.-M."/>
            <person name="Sim J.-S."/>
            <person name="Jeong J.-T."/>
            <person name="Choi B.-S."/>
            <person name="Jung M."/>
            <person name="Ginzburg D."/>
            <person name="Zhao K."/>
            <person name="Won S.Y."/>
            <person name="Oh T.-J."/>
            <person name="Yu Y."/>
            <person name="Kim N.-H."/>
            <person name="Lee O.R."/>
            <person name="Lee T.-H."/>
            <person name="Bashyal P."/>
            <person name="Kim T.-S."/>
            <person name="Lee W.-H."/>
            <person name="Kawkins C."/>
            <person name="Kim C.-K."/>
            <person name="Kim J.S."/>
            <person name="Ahn B.O."/>
            <person name="Rhee S.Y."/>
            <person name="Sohng J.K."/>
        </authorList>
    </citation>
    <scope>NUCLEOTIDE SEQUENCE</scope>
    <source>
        <tissue evidence="2">Leaf</tissue>
    </source>
</reference>
<feature type="region of interest" description="Disordered" evidence="1">
    <location>
        <begin position="203"/>
        <end position="237"/>
    </location>
</feature>
<keyword evidence="3" id="KW-1185">Reference proteome</keyword>
<comment type="caution">
    <text evidence="2">The sequence shown here is derived from an EMBL/GenBank/DDBJ whole genome shotgun (WGS) entry which is preliminary data.</text>
</comment>
<gene>
    <name evidence="2" type="ORF">G2W53_015953</name>
</gene>
<evidence type="ECO:0000313" key="2">
    <source>
        <dbReference type="EMBL" id="KAF7833620.1"/>
    </source>
</evidence>
<protein>
    <submittedName>
        <fullName evidence="2">Uncharacterized protein</fullName>
    </submittedName>
</protein>